<protein>
    <submittedName>
        <fullName evidence="3">Response regulator</fullName>
    </submittedName>
</protein>
<evidence type="ECO:0000259" key="2">
    <source>
        <dbReference type="PROSITE" id="PS50110"/>
    </source>
</evidence>
<sequence>MVSQDFMVDILLVEDNANDAELAMRALRKNNLANRLEWVKDGAAALDFLFHRGSYAQWPKQLPRVVLLDLRLPKVDGIEVLTAIRGDPTTRELPVVVLTSSREEQDLVATYQLGVNSFVAKPVAFDEFARTVASLGMYWVLVNRVPPEIRQER</sequence>
<dbReference type="GO" id="GO:0000160">
    <property type="term" value="P:phosphorelay signal transduction system"/>
    <property type="evidence" value="ECO:0007669"/>
    <property type="project" value="InterPro"/>
</dbReference>
<dbReference type="PANTHER" id="PTHR44520:SF1">
    <property type="entry name" value="TWO-COMPONENT SYSTEM REGULATORY PROTEIN"/>
    <property type="match status" value="1"/>
</dbReference>
<keyword evidence="4" id="KW-1185">Reference proteome</keyword>
<dbReference type="EMBL" id="JAAIJQ010000028">
    <property type="protein sequence ID" value="NEV62460.1"/>
    <property type="molecule type" value="Genomic_DNA"/>
</dbReference>
<dbReference type="SUPFAM" id="SSF52172">
    <property type="entry name" value="CheY-like"/>
    <property type="match status" value="1"/>
</dbReference>
<dbReference type="Gene3D" id="3.40.50.2300">
    <property type="match status" value="1"/>
</dbReference>
<dbReference type="PANTHER" id="PTHR44520">
    <property type="entry name" value="RESPONSE REGULATOR RCP1-RELATED"/>
    <property type="match status" value="1"/>
</dbReference>
<dbReference type="InterPro" id="IPR001789">
    <property type="entry name" value="Sig_transdc_resp-reg_receiver"/>
</dbReference>
<dbReference type="InterPro" id="IPR052893">
    <property type="entry name" value="TCS_response_regulator"/>
</dbReference>
<organism evidence="3 4">
    <name type="scientific">Thiorhodococcus minor</name>
    <dbReference type="NCBI Taxonomy" id="57489"/>
    <lineage>
        <taxon>Bacteria</taxon>
        <taxon>Pseudomonadati</taxon>
        <taxon>Pseudomonadota</taxon>
        <taxon>Gammaproteobacteria</taxon>
        <taxon>Chromatiales</taxon>
        <taxon>Chromatiaceae</taxon>
        <taxon>Thiorhodococcus</taxon>
    </lineage>
</organism>
<reference evidence="3 4" key="1">
    <citation type="submission" date="2020-02" db="EMBL/GenBank/DDBJ databases">
        <title>Genome sequences of Thiorhodococcus mannitoliphagus and Thiorhodococcus minor, purple sulfur photosynthetic bacteria in the gammaproteobacterial family, Chromatiaceae.</title>
        <authorList>
            <person name="Aviles F.A."/>
            <person name="Meyer T.E."/>
            <person name="Kyndt J.A."/>
        </authorList>
    </citation>
    <scope>NUCLEOTIDE SEQUENCE [LARGE SCALE GENOMIC DNA]</scope>
    <source>
        <strain evidence="3 4">DSM 11518</strain>
    </source>
</reference>
<comment type="caution">
    <text evidence="3">The sequence shown here is derived from an EMBL/GenBank/DDBJ whole genome shotgun (WGS) entry which is preliminary data.</text>
</comment>
<proteinExistence type="predicted"/>
<evidence type="ECO:0000313" key="3">
    <source>
        <dbReference type="EMBL" id="NEV62460.1"/>
    </source>
</evidence>
<gene>
    <name evidence="3" type="ORF">G3446_11255</name>
</gene>
<keyword evidence="1" id="KW-0597">Phosphoprotein</keyword>
<dbReference type="Pfam" id="PF00072">
    <property type="entry name" value="Response_reg"/>
    <property type="match status" value="1"/>
</dbReference>
<evidence type="ECO:0000313" key="4">
    <source>
        <dbReference type="Proteomes" id="UP000483379"/>
    </source>
</evidence>
<name>A0A6M0JY81_9GAMM</name>
<dbReference type="CDD" id="cd17557">
    <property type="entry name" value="REC_Rcp-like"/>
    <property type="match status" value="1"/>
</dbReference>
<feature type="domain" description="Response regulatory" evidence="2">
    <location>
        <begin position="9"/>
        <end position="136"/>
    </location>
</feature>
<dbReference type="RefSeq" id="WP_164452927.1">
    <property type="nucleotide sequence ID" value="NZ_JAAIJQ010000028.1"/>
</dbReference>
<dbReference type="InterPro" id="IPR011006">
    <property type="entry name" value="CheY-like_superfamily"/>
</dbReference>
<dbReference type="AlphaFoldDB" id="A0A6M0JY81"/>
<evidence type="ECO:0000256" key="1">
    <source>
        <dbReference type="PROSITE-ProRule" id="PRU00169"/>
    </source>
</evidence>
<feature type="modified residue" description="4-aspartylphosphate" evidence="1">
    <location>
        <position position="69"/>
    </location>
</feature>
<accession>A0A6M0JY81</accession>
<dbReference type="PROSITE" id="PS50110">
    <property type="entry name" value="RESPONSE_REGULATORY"/>
    <property type="match status" value="1"/>
</dbReference>
<dbReference type="Proteomes" id="UP000483379">
    <property type="component" value="Unassembled WGS sequence"/>
</dbReference>
<dbReference type="SMART" id="SM00448">
    <property type="entry name" value="REC"/>
    <property type="match status" value="1"/>
</dbReference>